<evidence type="ECO:0000313" key="1">
    <source>
        <dbReference type="EMBL" id="CAI5456513.1"/>
    </source>
</evidence>
<gene>
    <name evidence="1" type="ORF">CAMP_LOCUS19150</name>
</gene>
<accession>A0A9P1J406</accession>
<sequence length="164" mass="18967">MCLIEEKQFIKSSFHPTLNFDLRLFVEHLNAIRSSEDQAGGLEILKILLTLRCKKDLTEVLSVIPSLIFRRYAHFATIGTIACYEIILATMSSENGYGNVMERVRRSNDEFVNFMMIMNVRNDADFVRFCGYYNIIMSGVQESNPNWIIPILTRWNQFDGNSLP</sequence>
<evidence type="ECO:0000313" key="2">
    <source>
        <dbReference type="Proteomes" id="UP001152747"/>
    </source>
</evidence>
<reference evidence="1" key="1">
    <citation type="submission" date="2022-11" db="EMBL/GenBank/DDBJ databases">
        <authorList>
            <person name="Kikuchi T."/>
        </authorList>
    </citation>
    <scope>NUCLEOTIDE SEQUENCE</scope>
    <source>
        <strain evidence="1">PS1010</strain>
    </source>
</reference>
<organism evidence="1 2">
    <name type="scientific">Caenorhabditis angaria</name>
    <dbReference type="NCBI Taxonomy" id="860376"/>
    <lineage>
        <taxon>Eukaryota</taxon>
        <taxon>Metazoa</taxon>
        <taxon>Ecdysozoa</taxon>
        <taxon>Nematoda</taxon>
        <taxon>Chromadorea</taxon>
        <taxon>Rhabditida</taxon>
        <taxon>Rhabditina</taxon>
        <taxon>Rhabditomorpha</taxon>
        <taxon>Rhabditoidea</taxon>
        <taxon>Rhabditidae</taxon>
        <taxon>Peloderinae</taxon>
        <taxon>Caenorhabditis</taxon>
    </lineage>
</organism>
<name>A0A9P1J406_9PELO</name>
<comment type="caution">
    <text evidence="1">The sequence shown here is derived from an EMBL/GenBank/DDBJ whole genome shotgun (WGS) entry which is preliminary data.</text>
</comment>
<dbReference type="Proteomes" id="UP001152747">
    <property type="component" value="Unassembled WGS sequence"/>
</dbReference>
<proteinExistence type="predicted"/>
<keyword evidence="2" id="KW-1185">Reference proteome</keyword>
<dbReference type="EMBL" id="CANHGI010000006">
    <property type="protein sequence ID" value="CAI5456513.1"/>
    <property type="molecule type" value="Genomic_DNA"/>
</dbReference>
<protein>
    <submittedName>
        <fullName evidence="1">Uncharacterized protein</fullName>
    </submittedName>
</protein>
<dbReference type="AlphaFoldDB" id="A0A9P1J406"/>